<proteinExistence type="predicted"/>
<accession>A0A1W9HWD2</accession>
<dbReference type="PANTHER" id="PTHR30399:SF1">
    <property type="entry name" value="UTP PYROPHOSPHATASE"/>
    <property type="match status" value="1"/>
</dbReference>
<dbReference type="AlphaFoldDB" id="A0A1W9HWD2"/>
<dbReference type="CDD" id="cd07344">
    <property type="entry name" value="M48_yhfN_like"/>
    <property type="match status" value="1"/>
</dbReference>
<protein>
    <recommendedName>
        <fullName evidence="1">YgjP-like metallopeptidase domain-containing protein</fullName>
    </recommendedName>
</protein>
<evidence type="ECO:0000259" key="1">
    <source>
        <dbReference type="Pfam" id="PF01863"/>
    </source>
</evidence>
<evidence type="ECO:0000313" key="3">
    <source>
        <dbReference type="Proteomes" id="UP000192872"/>
    </source>
</evidence>
<dbReference type="Gene3D" id="3.30.2010.10">
    <property type="entry name" value="Metalloproteases ('zincins'), catalytic domain"/>
    <property type="match status" value="1"/>
</dbReference>
<feature type="domain" description="YgjP-like metallopeptidase" evidence="1">
    <location>
        <begin position="25"/>
        <end position="222"/>
    </location>
</feature>
<dbReference type="PANTHER" id="PTHR30399">
    <property type="entry name" value="UNCHARACTERIZED PROTEIN YGJP"/>
    <property type="match status" value="1"/>
</dbReference>
<sequence>MLRVDLGGQDCVVTLRRSLRSRRLTLRLSNATGAVTVTAPPQLRLSAITAFIDRHRPWIVERLTRQPQRLRFTDGAVVPLRGIPHRLRESGDYRGRVQVEEGEYPCLVIPGDTPHVERRLVDFLKAEARRDLERAVATYTALTGTSAARLVLRDGSSRWGSCAANGALSFSWRLILAPPLVLDYVAAHEVAHLKHMNHGPNFWRLLNEICPGTAAAKAWMSANGASLHAYGPPPGPRRAVPPA</sequence>
<reference evidence="2 3" key="1">
    <citation type="journal article" date="2017" name="Water Res.">
        <title>Comammox in drinking water systems.</title>
        <authorList>
            <person name="Wang Y."/>
            <person name="Ma L."/>
            <person name="Mao Y."/>
            <person name="Jiang X."/>
            <person name="Xia Y."/>
            <person name="Yu K."/>
            <person name="Li B."/>
            <person name="Zhang T."/>
        </authorList>
    </citation>
    <scope>NUCLEOTIDE SEQUENCE [LARGE SCALE GENOMIC DNA]</scope>
    <source>
        <strain evidence="2">SG_bin8</strain>
    </source>
</reference>
<dbReference type="Pfam" id="PF01863">
    <property type="entry name" value="YgjP-like"/>
    <property type="match status" value="1"/>
</dbReference>
<evidence type="ECO:0000313" key="2">
    <source>
        <dbReference type="EMBL" id="OQW51729.1"/>
    </source>
</evidence>
<dbReference type="InterPro" id="IPR053136">
    <property type="entry name" value="UTP_pyrophosphatase-like"/>
</dbReference>
<dbReference type="InterPro" id="IPR002725">
    <property type="entry name" value="YgjP-like_metallopeptidase"/>
</dbReference>
<name>A0A1W9HWD2_9HYPH</name>
<gene>
    <name evidence="2" type="ORF">A4S15_10545</name>
</gene>
<organism evidence="2 3">
    <name type="scientific">Candidatus Raskinella chloraquaticus</name>
    <dbReference type="NCBI Taxonomy" id="1951219"/>
    <lineage>
        <taxon>Bacteria</taxon>
        <taxon>Pseudomonadati</taxon>
        <taxon>Pseudomonadota</taxon>
        <taxon>Alphaproteobacteria</taxon>
        <taxon>Hyphomicrobiales</taxon>
        <taxon>Phreatobacteraceae</taxon>
        <taxon>Candidatus Raskinella</taxon>
    </lineage>
</organism>
<dbReference type="Proteomes" id="UP000192872">
    <property type="component" value="Unassembled WGS sequence"/>
</dbReference>
<comment type="caution">
    <text evidence="2">The sequence shown here is derived from an EMBL/GenBank/DDBJ whole genome shotgun (WGS) entry which is preliminary data.</text>
</comment>
<dbReference type="EMBL" id="LWDL01000018">
    <property type="protein sequence ID" value="OQW51729.1"/>
    <property type="molecule type" value="Genomic_DNA"/>
</dbReference>